<comment type="caution">
    <text evidence="2">The sequence shown here is derived from an EMBL/GenBank/DDBJ whole genome shotgun (WGS) entry which is preliminary data.</text>
</comment>
<feature type="domain" description="Polysaccharide pyruvyl transferase" evidence="1">
    <location>
        <begin position="13"/>
        <end position="301"/>
    </location>
</feature>
<dbReference type="Pfam" id="PF04230">
    <property type="entry name" value="PS_pyruv_trans"/>
    <property type="match status" value="1"/>
</dbReference>
<organism evidence="2 3">
    <name type="scientific">Pseudidiomarina atlantica</name>
    <dbReference type="NCBI Taxonomy" id="1517416"/>
    <lineage>
        <taxon>Bacteria</taxon>
        <taxon>Pseudomonadati</taxon>
        <taxon>Pseudomonadota</taxon>
        <taxon>Gammaproteobacteria</taxon>
        <taxon>Alteromonadales</taxon>
        <taxon>Idiomarinaceae</taxon>
        <taxon>Pseudidiomarina</taxon>
    </lineage>
</organism>
<dbReference type="Proteomes" id="UP000053718">
    <property type="component" value="Unassembled WGS sequence"/>
</dbReference>
<evidence type="ECO:0000313" key="3">
    <source>
        <dbReference type="Proteomes" id="UP000053718"/>
    </source>
</evidence>
<sequence length="377" mass="42590">MKLAILTQPLGHNFGGLLQAYALQQVLQQLGHQVETLDRRAQPSWPLRLRLALRQLWAYARGRSPYATRAALYQAQNQQLLAFRAQQLRLSPPLKSSQALQAYLREQQFDAIVVGSDQVWRPRYSPHLPDYFVGFDSALPRISYAASFGVNTFDVPAQQRGQYAKWLAQFSAVSVRESSALALCREQLDYHQAQLVLDPTLLLDAADYQRLINNADRKQQPPYIASYLLDPHPAVQTLAERIATQSGQPLFAVMPAPGKALPSIPEWLATFSAAEYVITDSFHGCVFALLMHKKFIAIGNEDRGLDRFTTLLNLFSQQQRLISVSNANDCDTIYKKLNEDIDWDALELIRARHKHQALEFLQQAFAAATEQTTETPE</sequence>
<gene>
    <name evidence="2" type="ORF">IDAT_05840</name>
</gene>
<dbReference type="AlphaFoldDB" id="A0A094IPX6"/>
<name>A0A094IPX6_9GAMM</name>
<dbReference type="EMBL" id="JPIN01000005">
    <property type="protein sequence ID" value="KFZ29192.1"/>
    <property type="molecule type" value="Genomic_DNA"/>
</dbReference>
<protein>
    <recommendedName>
        <fullName evidence="1">Polysaccharide pyruvyl transferase domain-containing protein</fullName>
    </recommendedName>
</protein>
<evidence type="ECO:0000313" key="2">
    <source>
        <dbReference type="EMBL" id="KFZ29192.1"/>
    </source>
</evidence>
<proteinExistence type="predicted"/>
<keyword evidence="3" id="KW-1185">Reference proteome</keyword>
<reference evidence="2 3" key="1">
    <citation type="submission" date="2014-06" db="EMBL/GenBank/DDBJ databases">
        <title>Draft genome sequence of Idiomarina sp. MCCC 1A10513.</title>
        <authorList>
            <person name="Du J."/>
            <person name="Lai Q."/>
            <person name="Shao Z."/>
        </authorList>
    </citation>
    <scope>NUCLEOTIDE SEQUENCE [LARGE SCALE GENOMIC DNA]</scope>
    <source>
        <strain evidence="2 3">MCCC 1A10513</strain>
    </source>
</reference>
<dbReference type="STRING" id="1517416.IDAT_05840"/>
<dbReference type="InterPro" id="IPR007345">
    <property type="entry name" value="Polysacch_pyruvyl_Trfase"/>
</dbReference>
<evidence type="ECO:0000259" key="1">
    <source>
        <dbReference type="Pfam" id="PF04230"/>
    </source>
</evidence>
<dbReference type="OrthoDB" id="9799278at2"/>
<accession>A0A094IPX6</accession>
<dbReference type="RefSeq" id="WP_034731711.1">
    <property type="nucleotide sequence ID" value="NZ_JPIN01000005.1"/>
</dbReference>
<dbReference type="eggNOG" id="COG2327">
    <property type="taxonomic scope" value="Bacteria"/>
</dbReference>